<feature type="compositionally biased region" description="Polar residues" evidence="7">
    <location>
        <begin position="90"/>
        <end position="103"/>
    </location>
</feature>
<evidence type="ECO:0000256" key="1">
    <source>
        <dbReference type="ARBA" id="ARBA00004496"/>
    </source>
</evidence>
<dbReference type="GO" id="GO:0009736">
    <property type="term" value="P:cytokinin-activated signaling pathway"/>
    <property type="evidence" value="ECO:0007669"/>
    <property type="project" value="UniProtKB-KW"/>
</dbReference>
<comment type="subcellular location">
    <subcellularLocation>
        <location evidence="1">Cytoplasm</location>
    </subcellularLocation>
</comment>
<evidence type="ECO:0000313" key="9">
    <source>
        <dbReference type="Proteomes" id="UP001497480"/>
    </source>
</evidence>
<keyword evidence="4" id="KW-0932">Cytokinin signaling pathway</keyword>
<evidence type="ECO:0000256" key="4">
    <source>
        <dbReference type="ARBA" id="ARBA00022864"/>
    </source>
</evidence>
<dbReference type="PANTHER" id="PTHR33347:SF34">
    <property type="entry name" value="PROTEIN SOB FIVE-LIKE 6"/>
    <property type="match status" value="1"/>
</dbReference>
<dbReference type="Proteomes" id="UP001497480">
    <property type="component" value="Unassembled WGS sequence"/>
</dbReference>
<feature type="region of interest" description="Disordered" evidence="7">
    <location>
        <begin position="73"/>
        <end position="104"/>
    </location>
</feature>
<keyword evidence="5" id="KW-0539">Nucleus</keyword>
<keyword evidence="9" id="KW-1185">Reference proteome</keyword>
<comment type="similarity">
    <text evidence="6">Belongs to the SOFL plant protein family.</text>
</comment>
<evidence type="ECO:0000256" key="5">
    <source>
        <dbReference type="ARBA" id="ARBA00023242"/>
    </source>
</evidence>
<evidence type="ECO:0000256" key="6">
    <source>
        <dbReference type="ARBA" id="ARBA00024199"/>
    </source>
</evidence>
<dbReference type="InterPro" id="IPR044670">
    <property type="entry name" value="SOFL"/>
</dbReference>
<keyword evidence="2" id="KW-0963">Cytoplasm</keyword>
<dbReference type="EMBL" id="CAXHTB010000014">
    <property type="protein sequence ID" value="CAL0319029.1"/>
    <property type="molecule type" value="Genomic_DNA"/>
</dbReference>
<accession>A0AAV1XCX2</accession>
<dbReference type="GO" id="GO:0009691">
    <property type="term" value="P:cytokinin biosynthetic process"/>
    <property type="evidence" value="ECO:0007669"/>
    <property type="project" value="UniProtKB-KW"/>
</dbReference>
<comment type="caution">
    <text evidence="8">The sequence shown here is derived from an EMBL/GenBank/DDBJ whole genome shotgun (WGS) entry which is preliminary data.</text>
</comment>
<keyword evidence="3" id="KW-0203">Cytokinin biosynthesis</keyword>
<gene>
    <name evidence="8" type="ORF">LLUT_LOCUS20089</name>
</gene>
<reference evidence="8 9" key="1">
    <citation type="submission" date="2024-03" db="EMBL/GenBank/DDBJ databases">
        <authorList>
            <person name="Martinez-Hernandez J."/>
        </authorList>
    </citation>
    <scope>NUCLEOTIDE SEQUENCE [LARGE SCALE GENOMIC DNA]</scope>
</reference>
<dbReference type="AlphaFoldDB" id="A0AAV1XCX2"/>
<name>A0AAV1XCX2_LUPLU</name>
<protein>
    <submittedName>
        <fullName evidence="8">Uncharacterized protein</fullName>
    </submittedName>
</protein>
<evidence type="ECO:0000256" key="2">
    <source>
        <dbReference type="ARBA" id="ARBA00022490"/>
    </source>
</evidence>
<evidence type="ECO:0000256" key="7">
    <source>
        <dbReference type="SAM" id="MobiDB-lite"/>
    </source>
</evidence>
<sequence length="174" mass="19853">MDISSSQYSSVASESGWTHYLDQSYLSEGHSRKGAMVKEEEDLSMVSDASSGPPHYYDEDDEWFCVDWYNSTSEHTKGTEKKKRVKEYSRIQQPSPLDDTASSPFLKYPKARHMNFSGNGAVENALNYSQSSSATRVKKKPKFQKHFSFFKRSLHEKQASEDSGDSFVSPFLYI</sequence>
<evidence type="ECO:0000256" key="3">
    <source>
        <dbReference type="ARBA" id="ARBA00022712"/>
    </source>
</evidence>
<organism evidence="8 9">
    <name type="scientific">Lupinus luteus</name>
    <name type="common">European yellow lupine</name>
    <dbReference type="NCBI Taxonomy" id="3873"/>
    <lineage>
        <taxon>Eukaryota</taxon>
        <taxon>Viridiplantae</taxon>
        <taxon>Streptophyta</taxon>
        <taxon>Embryophyta</taxon>
        <taxon>Tracheophyta</taxon>
        <taxon>Spermatophyta</taxon>
        <taxon>Magnoliopsida</taxon>
        <taxon>eudicotyledons</taxon>
        <taxon>Gunneridae</taxon>
        <taxon>Pentapetalae</taxon>
        <taxon>rosids</taxon>
        <taxon>fabids</taxon>
        <taxon>Fabales</taxon>
        <taxon>Fabaceae</taxon>
        <taxon>Papilionoideae</taxon>
        <taxon>50 kb inversion clade</taxon>
        <taxon>genistoids sensu lato</taxon>
        <taxon>core genistoids</taxon>
        <taxon>Genisteae</taxon>
        <taxon>Lupinus</taxon>
    </lineage>
</organism>
<evidence type="ECO:0000313" key="8">
    <source>
        <dbReference type="EMBL" id="CAL0319029.1"/>
    </source>
</evidence>
<dbReference type="PANTHER" id="PTHR33347">
    <property type="entry name" value="OSJNBA0091C07.3 PROTEIN"/>
    <property type="match status" value="1"/>
</dbReference>
<feature type="region of interest" description="Disordered" evidence="7">
    <location>
        <begin position="30"/>
        <end position="54"/>
    </location>
</feature>
<dbReference type="GO" id="GO:0005737">
    <property type="term" value="C:cytoplasm"/>
    <property type="evidence" value="ECO:0007669"/>
    <property type="project" value="UniProtKB-SubCell"/>
</dbReference>
<proteinExistence type="inferred from homology"/>